<dbReference type="EMBL" id="CP121472">
    <property type="protein sequence ID" value="WPL18587.1"/>
    <property type="molecule type" value="Genomic_DNA"/>
</dbReference>
<sequence>MTADTQATDTSDKPDYDSPWKEALERFFPEFLELLFPAIHAEIDWSKGVQFLDKEFQQIVREAKTTRRTADKLVGVTRRDDTPVWVLAHVEVQGDPQSDFAVRMFTYNYKIRDAYQVPVASLAVLADTKRSFRPNSYSTALWDCRVQFDFPMVKLLDYADPERWAELEASDNVFALVVMAQIRAKVADDAETLKRWKFRLMRLMYERGYERTLIEELFRLIDWMIRLPEELEAEFRQELYAYEEQYQMPYVTTVEQAGIQKGMEMGVQQGEARTLLRQLDQKFGPEAVQTHRERIEQAELEQLDTWLGRILSADSPETIFH</sequence>
<evidence type="ECO:0000313" key="1">
    <source>
        <dbReference type="EMBL" id="WPL18587.1"/>
    </source>
</evidence>
<name>A0ABZ0SCG9_9GAMM</name>
<protein>
    <recommendedName>
        <fullName evidence="3">DUF4351 domain-containing protein</fullName>
    </recommendedName>
</protein>
<accession>A0ABZ0SCG9</accession>
<dbReference type="Proteomes" id="UP001432180">
    <property type="component" value="Chromosome"/>
</dbReference>
<reference evidence="1 2" key="1">
    <citation type="journal article" date="2023" name="Microorganisms">
        <title>Thiorhodovibrio frisius and Trv. litoralis spp. nov., Two Novel Members from a Clade of Fastidious Purple Sulfur Bacteria That Exhibit Unique Red-Shifted Light-Harvesting Capabilities.</title>
        <authorList>
            <person name="Methner A."/>
            <person name="Kuzyk S.B."/>
            <person name="Petersen J."/>
            <person name="Bauer S."/>
            <person name="Brinkmann H."/>
            <person name="Sichau K."/>
            <person name="Wanner G."/>
            <person name="Wolf J."/>
            <person name="Neumann-Schaal M."/>
            <person name="Henke P."/>
            <person name="Tank M."/>
            <person name="Sproer C."/>
            <person name="Bunk B."/>
            <person name="Overmann J."/>
        </authorList>
    </citation>
    <scope>NUCLEOTIDE SEQUENCE [LARGE SCALE GENOMIC DNA]</scope>
    <source>
        <strain evidence="1 2">DSM 6702</strain>
    </source>
</reference>
<evidence type="ECO:0000313" key="2">
    <source>
        <dbReference type="Proteomes" id="UP001432180"/>
    </source>
</evidence>
<organism evidence="1 2">
    <name type="scientific">Thiorhodovibrio winogradskyi</name>
    <dbReference type="NCBI Taxonomy" id="77007"/>
    <lineage>
        <taxon>Bacteria</taxon>
        <taxon>Pseudomonadati</taxon>
        <taxon>Pseudomonadota</taxon>
        <taxon>Gammaproteobacteria</taxon>
        <taxon>Chromatiales</taxon>
        <taxon>Chromatiaceae</taxon>
        <taxon>Thiorhodovibrio</taxon>
    </lineage>
</organism>
<gene>
    <name evidence="1" type="ORF">Thiowin_03661</name>
</gene>
<keyword evidence="2" id="KW-1185">Reference proteome</keyword>
<dbReference type="RefSeq" id="WP_328984340.1">
    <property type="nucleotide sequence ID" value="NZ_CP121472.1"/>
</dbReference>
<dbReference type="PANTHER" id="PTHR35586">
    <property type="entry name" value="SLL1691 PROTEIN"/>
    <property type="match status" value="1"/>
</dbReference>
<evidence type="ECO:0008006" key="3">
    <source>
        <dbReference type="Google" id="ProtNLM"/>
    </source>
</evidence>
<dbReference type="PANTHER" id="PTHR35586:SF1">
    <property type="entry name" value="SLL1691 PROTEIN"/>
    <property type="match status" value="1"/>
</dbReference>
<proteinExistence type="predicted"/>